<dbReference type="InterPro" id="IPR036388">
    <property type="entry name" value="WH-like_DNA-bd_sf"/>
</dbReference>
<sequence length="240" mass="26350">MSTIVMTACWPLQGMSPAQKSVLISLADNANDDGVCWPSVARIAERTCLSERAVRNALRWLEASGALAAHHRTGRSTWYTVSPNSYNPGTSCPPAPDADQPRQDMPPTPAPDAPHPGTSCPQNRKGTSNEPSGESPGAREGSNRVPVKEIVGLFNELLPEFPSVVLINKDRSSKIKSRWEESPVHQDLEFWRDFFTTVKSSDFLMGKVEGKNGAKPFRCSFDWLIAPSNFVKVVEGNYHA</sequence>
<feature type="compositionally biased region" description="Pro residues" evidence="1">
    <location>
        <begin position="104"/>
        <end position="114"/>
    </location>
</feature>
<dbReference type="Gene3D" id="1.10.10.10">
    <property type="entry name" value="Winged helix-like DNA-binding domain superfamily/Winged helix DNA-binding domain"/>
    <property type="match status" value="1"/>
</dbReference>
<accession>A0A6S5TLR8</accession>
<dbReference type="RefSeq" id="WP_232095193.1">
    <property type="nucleotide sequence ID" value="NZ_AP022227.1"/>
</dbReference>
<evidence type="ECO:0000256" key="1">
    <source>
        <dbReference type="SAM" id="MobiDB-lite"/>
    </source>
</evidence>
<evidence type="ECO:0000313" key="2">
    <source>
        <dbReference type="EMBL" id="BBT41430.1"/>
    </source>
</evidence>
<dbReference type="SUPFAM" id="SSF46785">
    <property type="entry name" value="Winged helix' DNA-binding domain"/>
    <property type="match status" value="1"/>
</dbReference>
<dbReference type="Pfam" id="PF13730">
    <property type="entry name" value="HTH_36"/>
    <property type="match status" value="1"/>
</dbReference>
<dbReference type="InterPro" id="IPR036390">
    <property type="entry name" value="WH_DNA-bd_sf"/>
</dbReference>
<gene>
    <name evidence="2" type="ORF">WP8W18C01_37710</name>
</gene>
<evidence type="ECO:0008006" key="4">
    <source>
        <dbReference type="Google" id="ProtNLM"/>
    </source>
</evidence>
<dbReference type="Proteomes" id="UP000515680">
    <property type="component" value="Chromosome"/>
</dbReference>
<dbReference type="EMBL" id="AP022227">
    <property type="protein sequence ID" value="BBT41430.1"/>
    <property type="molecule type" value="Genomic_DNA"/>
</dbReference>
<proteinExistence type="predicted"/>
<name>A0A6S5TLR8_PSEPU</name>
<evidence type="ECO:0000313" key="3">
    <source>
        <dbReference type="Proteomes" id="UP000515680"/>
    </source>
</evidence>
<dbReference type="AlphaFoldDB" id="A0A6S5TLR8"/>
<feature type="compositionally biased region" description="Polar residues" evidence="1">
    <location>
        <begin position="119"/>
        <end position="132"/>
    </location>
</feature>
<organism evidence="2 3">
    <name type="scientific">Pseudomonas putida</name>
    <name type="common">Arthrobacter siderocapsulatus</name>
    <dbReference type="NCBI Taxonomy" id="303"/>
    <lineage>
        <taxon>Bacteria</taxon>
        <taxon>Pseudomonadati</taxon>
        <taxon>Pseudomonadota</taxon>
        <taxon>Gammaproteobacteria</taxon>
        <taxon>Pseudomonadales</taxon>
        <taxon>Pseudomonadaceae</taxon>
        <taxon>Pseudomonas</taxon>
    </lineage>
</organism>
<protein>
    <recommendedName>
        <fullName evidence="4">Helix-turn-helix domain-containing protein</fullName>
    </recommendedName>
</protein>
<feature type="region of interest" description="Disordered" evidence="1">
    <location>
        <begin position="88"/>
        <end position="144"/>
    </location>
</feature>
<reference evidence="2 3" key="1">
    <citation type="submission" date="2019-12" db="EMBL/GenBank/DDBJ databases">
        <title>complete genome sequences of Pseudomonas putida str. WP8-W18-CRE-01 isolated from wastewater treatment plant effluent.</title>
        <authorList>
            <person name="Sekizuka T."/>
            <person name="Itokawa K."/>
            <person name="Yatsu K."/>
            <person name="Inamine Y."/>
            <person name="Kuroda M."/>
        </authorList>
    </citation>
    <scope>NUCLEOTIDE SEQUENCE [LARGE SCALE GENOMIC DNA]</scope>
    <source>
        <strain evidence="2 3">WP8-W18-CRE-01</strain>
    </source>
</reference>